<accession>A0A0H3I698</accession>
<reference evidence="1 2" key="1">
    <citation type="journal article" date="2012" name="J. Bacteriol.">
        <title>Genome sequence of Pectobacterium sp. strain SCC3193.</title>
        <authorList>
            <person name="Koskinen J.P."/>
            <person name="Laine P."/>
            <person name="Niemi O."/>
            <person name="Nykyri J."/>
            <person name="Harjunpaa H."/>
            <person name="Auvinen P."/>
            <person name="Paulin L."/>
            <person name="Pirhonen M."/>
            <person name="Palva T."/>
            <person name="Holm L."/>
        </authorList>
    </citation>
    <scope>NUCLEOTIDE SEQUENCE [LARGE SCALE GENOMIC DNA]</scope>
    <source>
        <strain evidence="1 2">SCC3193</strain>
    </source>
</reference>
<dbReference type="KEGG" id="pec:W5S_3435"/>
<dbReference type="STRING" id="1905730.W5S_3435"/>
<dbReference type="PATRIC" id="fig|1166016.3.peg.3493"/>
<protein>
    <submittedName>
        <fullName evidence="1">Uncharacterized protein</fullName>
    </submittedName>
</protein>
<dbReference type="Proteomes" id="UP000008044">
    <property type="component" value="Chromosome"/>
</dbReference>
<dbReference type="eggNOG" id="ENOG5031HSJ">
    <property type="taxonomic scope" value="Bacteria"/>
</dbReference>
<dbReference type="HOGENOM" id="CLU_157147_0_0_6"/>
<proteinExistence type="predicted"/>
<dbReference type="RefSeq" id="WP_014700979.1">
    <property type="nucleotide sequence ID" value="NC_017845.1"/>
</dbReference>
<name>A0A0H3I698_PECPM</name>
<evidence type="ECO:0000313" key="2">
    <source>
        <dbReference type="Proteomes" id="UP000008044"/>
    </source>
</evidence>
<gene>
    <name evidence="1" type="ordered locus">W5S_3435</name>
</gene>
<dbReference type="EMBL" id="CP003415">
    <property type="protein sequence ID" value="AFI91505.1"/>
    <property type="molecule type" value="Genomic_DNA"/>
</dbReference>
<sequence>MIGRPHSSPAVAIDDSAWERLVAFTPEPACETERLHRLIRHALKALAASTRSEIATGYFCLPGDGNESTSLWQQFYLRYENDVVHISLTD</sequence>
<organism evidence="1 2">
    <name type="scientific">Pectobacterium parmentieri</name>
    <dbReference type="NCBI Taxonomy" id="1905730"/>
    <lineage>
        <taxon>Bacteria</taxon>
        <taxon>Pseudomonadati</taxon>
        <taxon>Pseudomonadota</taxon>
        <taxon>Gammaproteobacteria</taxon>
        <taxon>Enterobacterales</taxon>
        <taxon>Pectobacteriaceae</taxon>
        <taxon>Pectobacterium</taxon>
    </lineage>
</organism>
<evidence type="ECO:0000313" key="1">
    <source>
        <dbReference type="EMBL" id="AFI91505.1"/>
    </source>
</evidence>
<dbReference type="AlphaFoldDB" id="A0A0H3I698"/>